<gene>
    <name evidence="1" type="ORF">CIL03_02915</name>
</gene>
<comment type="caution">
    <text evidence="1">The sequence shown here is derived from an EMBL/GenBank/DDBJ whole genome shotgun (WGS) entry which is preliminary data.</text>
</comment>
<accession>A0A265NDJ5</accession>
<dbReference type="EMBL" id="NPMS01000001">
    <property type="protein sequence ID" value="OZU90108.1"/>
    <property type="molecule type" value="Genomic_DNA"/>
</dbReference>
<evidence type="ECO:0000313" key="2">
    <source>
        <dbReference type="Proteomes" id="UP000216498"/>
    </source>
</evidence>
<protein>
    <recommendedName>
        <fullName evidence="3">Heptaprenyl diphosphate synthase</fullName>
    </recommendedName>
</protein>
<organism evidence="1 2">
    <name type="scientific">Virgibacillus indicus</name>
    <dbReference type="NCBI Taxonomy" id="2024554"/>
    <lineage>
        <taxon>Bacteria</taxon>
        <taxon>Bacillati</taxon>
        <taxon>Bacillota</taxon>
        <taxon>Bacilli</taxon>
        <taxon>Bacillales</taxon>
        <taxon>Bacillaceae</taxon>
        <taxon>Virgibacillus</taxon>
    </lineage>
</organism>
<dbReference type="Gene3D" id="1.20.120.1450">
    <property type="match status" value="1"/>
</dbReference>
<evidence type="ECO:0000313" key="1">
    <source>
        <dbReference type="EMBL" id="OZU90108.1"/>
    </source>
</evidence>
<proteinExistence type="predicted"/>
<name>A0A265NDJ5_9BACI</name>
<reference evidence="1 2" key="1">
    <citation type="submission" date="2017-08" db="EMBL/GenBank/DDBJ databases">
        <title>Virgibacillus indicus sp. nov. and Virgibacillus profoundi sp. nov, two moderately halophilic bacteria isolated from marine sediment by using the Microfluidic Streak Plate.</title>
        <authorList>
            <person name="Xu B."/>
            <person name="Hu B."/>
            <person name="Wang J."/>
            <person name="Zhu Y."/>
            <person name="Huang L."/>
            <person name="Du W."/>
            <person name="Huang Y."/>
        </authorList>
    </citation>
    <scope>NUCLEOTIDE SEQUENCE [LARGE SCALE GENOMIC DNA]</scope>
    <source>
        <strain evidence="1 2">IO3-P2-C2</strain>
    </source>
</reference>
<dbReference type="Proteomes" id="UP000216498">
    <property type="component" value="Unassembled WGS sequence"/>
</dbReference>
<sequence length="260" mass="30098">MDIRHLKALIEDKIQHAYLEKYIQQPVIDEDKLFLLTAVLNNTELSSPQKERYILTTMLVQIALDTHDLVPKTNVSGESDEARLTKQLSVLAGDYYSGLYYLLLSEIEDFDLIHKLAAAIKEINENKMKLYYKEVNSFQEYIDILKEIESLLIIYLADYVEEYSLNNITGDWLIMNKLIREKESLEQNGYSKLLDSWFSSNFNSSNTAVSNTIDTMIQKYKVSIEKSLLKLSMQHRPLKNYIMSQLSEPVYNNASIAEEG</sequence>
<dbReference type="Pfam" id="PF07307">
    <property type="entry name" value="HEPPP_synt_1"/>
    <property type="match status" value="1"/>
</dbReference>
<dbReference type="GO" id="GO:0009234">
    <property type="term" value="P:menaquinone biosynthetic process"/>
    <property type="evidence" value="ECO:0007669"/>
    <property type="project" value="InterPro"/>
</dbReference>
<dbReference type="InterPro" id="IPR009920">
    <property type="entry name" value="HEPPP_synth_su1"/>
</dbReference>
<evidence type="ECO:0008006" key="3">
    <source>
        <dbReference type="Google" id="ProtNLM"/>
    </source>
</evidence>
<dbReference type="AlphaFoldDB" id="A0A265NDJ5"/>
<keyword evidence="2" id="KW-1185">Reference proteome</keyword>